<dbReference type="Proteomes" id="UP000002357">
    <property type="component" value="Chromosome"/>
</dbReference>
<organism evidence="2 3">
    <name type="scientific">Streptomyces clavuligerus</name>
    <dbReference type="NCBI Taxonomy" id="1901"/>
    <lineage>
        <taxon>Bacteria</taxon>
        <taxon>Bacillati</taxon>
        <taxon>Actinomycetota</taxon>
        <taxon>Actinomycetes</taxon>
        <taxon>Kitasatosporales</taxon>
        <taxon>Streptomycetaceae</taxon>
        <taxon>Streptomyces</taxon>
    </lineage>
</organism>
<proteinExistence type="predicted"/>
<gene>
    <name evidence="2" type="ORF">SCLAV_0439</name>
</gene>
<keyword evidence="3" id="KW-1185">Reference proteome</keyword>
<sequence length="61" mass="6709">MRGQEGRRRTGSEPHSQRTSEPQVYRAAAPTSFRFPDSAAQPATPRYGLPEIIMEAGGHGR</sequence>
<reference evidence="2 3" key="1">
    <citation type="journal article" date="2010" name="Genome Biol. Evol.">
        <title>The sequence of a 1.8-mb bacterial linear plasmid reveals a rich evolutionary reservoir of secondary metabolic pathways.</title>
        <authorList>
            <person name="Medema M.H."/>
            <person name="Trefzer A."/>
            <person name="Kovalchuk A."/>
            <person name="van den Berg M."/>
            <person name="Mueller U."/>
            <person name="Heijne W."/>
            <person name="Wu L."/>
            <person name="Alam M.T."/>
            <person name="Ronning C.M."/>
            <person name="Nierman W.C."/>
            <person name="Bovenberg R.A.L."/>
            <person name="Breitling R."/>
            <person name="Takano E."/>
        </authorList>
    </citation>
    <scope>NUCLEOTIDE SEQUENCE [LARGE SCALE GENOMIC DNA]</scope>
    <source>
        <strain evidence="3">ATCC 27064 / DSM 738 / JCM 4710 / NBRC 13307 / NCIMB 12785 / NRRL 3585 / VKM Ac-602</strain>
    </source>
</reference>
<evidence type="ECO:0000313" key="2">
    <source>
        <dbReference type="EMBL" id="EFG05515.1"/>
    </source>
</evidence>
<feature type="region of interest" description="Disordered" evidence="1">
    <location>
        <begin position="1"/>
        <end position="48"/>
    </location>
</feature>
<protein>
    <submittedName>
        <fullName evidence="2">Uncharacterized protein</fullName>
    </submittedName>
</protein>
<evidence type="ECO:0000256" key="1">
    <source>
        <dbReference type="SAM" id="MobiDB-lite"/>
    </source>
</evidence>
<dbReference type="EMBL" id="CM000913">
    <property type="protein sequence ID" value="EFG05515.1"/>
    <property type="molecule type" value="Genomic_DNA"/>
</dbReference>
<evidence type="ECO:0000313" key="3">
    <source>
        <dbReference type="Proteomes" id="UP000002357"/>
    </source>
</evidence>
<feature type="compositionally biased region" description="Basic and acidic residues" evidence="1">
    <location>
        <begin position="1"/>
        <end position="18"/>
    </location>
</feature>
<accession>E2Q995</accession>
<name>E2Q995_STRCL</name>
<dbReference type="AlphaFoldDB" id="E2Q995"/>